<accession>A0A1H8P5Z5</accession>
<reference evidence="2 3" key="1">
    <citation type="submission" date="2016-10" db="EMBL/GenBank/DDBJ databases">
        <authorList>
            <person name="de Groot N.N."/>
        </authorList>
    </citation>
    <scope>NUCLEOTIDE SEQUENCE [LARGE SCALE GENOMIC DNA]</scope>
    <source>
        <strain evidence="2 3">Nl18</strain>
    </source>
</reference>
<dbReference type="EMBL" id="FOCT01000019">
    <property type="protein sequence ID" value="SEO37164.1"/>
    <property type="molecule type" value="Genomic_DNA"/>
</dbReference>
<dbReference type="AlphaFoldDB" id="A0A1H8P5Z5"/>
<feature type="compositionally biased region" description="Polar residues" evidence="1">
    <location>
        <begin position="130"/>
        <end position="141"/>
    </location>
</feature>
<evidence type="ECO:0000313" key="3">
    <source>
        <dbReference type="Proteomes" id="UP000183898"/>
    </source>
</evidence>
<dbReference type="Proteomes" id="UP000183898">
    <property type="component" value="Unassembled WGS sequence"/>
</dbReference>
<dbReference type="RefSeq" id="WP_074749021.1">
    <property type="nucleotide sequence ID" value="NZ_FOCT01000019.1"/>
</dbReference>
<proteinExistence type="predicted"/>
<sequence>MALSALIKKRHDRDLATATPAIPATQHTESTERVAKVATIAVANPIQRSGGAASHLHVAKVATIAIANRKEEQDSERLELTNLVRFIADFHGFTEEEHDEALTIALADFDNALVCFRALKQDALSMGSSTRLKSAGNTYPSTEAKELSLSLPDARREAV</sequence>
<evidence type="ECO:0000313" key="2">
    <source>
        <dbReference type="EMBL" id="SEO37164.1"/>
    </source>
</evidence>
<evidence type="ECO:0000256" key="1">
    <source>
        <dbReference type="SAM" id="MobiDB-lite"/>
    </source>
</evidence>
<feature type="region of interest" description="Disordered" evidence="1">
    <location>
        <begin position="130"/>
        <end position="159"/>
    </location>
</feature>
<organism evidence="2 3">
    <name type="scientific">Nitrosospira multiformis</name>
    <dbReference type="NCBI Taxonomy" id="1231"/>
    <lineage>
        <taxon>Bacteria</taxon>
        <taxon>Pseudomonadati</taxon>
        <taxon>Pseudomonadota</taxon>
        <taxon>Betaproteobacteria</taxon>
        <taxon>Nitrosomonadales</taxon>
        <taxon>Nitrosomonadaceae</taxon>
        <taxon>Nitrosospira</taxon>
    </lineage>
</organism>
<protein>
    <submittedName>
        <fullName evidence="2">Uncharacterized protein</fullName>
    </submittedName>
</protein>
<name>A0A1H8P5Z5_9PROT</name>
<gene>
    <name evidence="2" type="ORF">SAMN05216404_11923</name>
</gene>